<dbReference type="Gene3D" id="3.10.310.50">
    <property type="match status" value="1"/>
</dbReference>
<dbReference type="AlphaFoldDB" id="J9FJF8"/>
<keyword evidence="1" id="KW-0472">Membrane</keyword>
<gene>
    <name evidence="3" type="ORF">EVA_22110</name>
</gene>
<dbReference type="InterPro" id="IPR007621">
    <property type="entry name" value="TPM_dom"/>
</dbReference>
<organism evidence="3">
    <name type="scientific">gut metagenome</name>
    <dbReference type="NCBI Taxonomy" id="749906"/>
    <lineage>
        <taxon>unclassified sequences</taxon>
        <taxon>metagenomes</taxon>
        <taxon>organismal metagenomes</taxon>
    </lineage>
</organism>
<evidence type="ECO:0000313" key="3">
    <source>
        <dbReference type="EMBL" id="EJW89787.1"/>
    </source>
</evidence>
<name>J9FJF8_9ZZZZ</name>
<comment type="caution">
    <text evidence="3">The sequence shown here is derived from an EMBL/GenBank/DDBJ whole genome shotgun (WGS) entry which is preliminary data.</text>
</comment>
<evidence type="ECO:0000256" key="1">
    <source>
        <dbReference type="SAM" id="Phobius"/>
    </source>
</evidence>
<proteinExistence type="predicted"/>
<dbReference type="EMBL" id="AMCI01009256">
    <property type="protein sequence ID" value="EJW89787.1"/>
    <property type="molecule type" value="Genomic_DNA"/>
</dbReference>
<reference evidence="3" key="1">
    <citation type="journal article" date="2012" name="PLoS ONE">
        <title>Gene sets for utilization of primary and secondary nutrition supplies in the distal gut of endangered iberian lynx.</title>
        <authorList>
            <person name="Alcaide M."/>
            <person name="Messina E."/>
            <person name="Richter M."/>
            <person name="Bargiela R."/>
            <person name="Peplies J."/>
            <person name="Huws S.A."/>
            <person name="Newbold C.J."/>
            <person name="Golyshin P.N."/>
            <person name="Simon M.A."/>
            <person name="Lopez G."/>
            <person name="Yakimov M.M."/>
            <person name="Ferrer M."/>
        </authorList>
    </citation>
    <scope>NUCLEOTIDE SEQUENCE</scope>
</reference>
<dbReference type="PANTHER" id="PTHR30373">
    <property type="entry name" value="UPF0603 PROTEIN YGCG"/>
    <property type="match status" value="1"/>
</dbReference>
<keyword evidence="1" id="KW-0812">Transmembrane</keyword>
<dbReference type="PANTHER" id="PTHR30373:SF2">
    <property type="entry name" value="UPF0603 PROTEIN YGCG"/>
    <property type="match status" value="1"/>
</dbReference>
<protein>
    <submittedName>
        <fullName evidence="3">Secreted protein containing DUF477</fullName>
    </submittedName>
</protein>
<feature type="transmembrane region" description="Helical" evidence="1">
    <location>
        <begin position="185"/>
        <end position="206"/>
    </location>
</feature>
<feature type="domain" description="TPM" evidence="2">
    <location>
        <begin position="42"/>
        <end position="163"/>
    </location>
</feature>
<accession>J9FJF8</accession>
<sequence length="308" mass="34190">MHKLLLYFFLLICIPLQGWAEKWSVETLPMVHLQDSTRFVCNPDGVLSPEAVSRTDLLLRQLKRDKGVETVVVVVKQLQGDDPYEFGMELSRKYSIGSKKQNSGLIIILATEDRSYQILTGRGLEATLPDAICRRIQNRVMVPQLKRQRWDAAIVQTVEQIDSYVRMDESLRPDKKNQAEEGMDAVVGFFISIIVLGGLLFIFGISNIRKKCPHCRQAQMRLVKKQRVRVANSRDWLIRSTYRCPRCGFEKHELEEEDNDNDTLGAGGMVPPIFFGGFGGRSGGGGGGFGGGLFGGGSFGGGGSGGRF</sequence>
<evidence type="ECO:0000259" key="2">
    <source>
        <dbReference type="Pfam" id="PF04536"/>
    </source>
</evidence>
<keyword evidence="1" id="KW-1133">Transmembrane helix</keyword>
<dbReference type="Pfam" id="PF04536">
    <property type="entry name" value="TPM_phosphatase"/>
    <property type="match status" value="1"/>
</dbReference>